<dbReference type="Pfam" id="PF00188">
    <property type="entry name" value="CAP"/>
    <property type="match status" value="1"/>
</dbReference>
<dbReference type="InterPro" id="IPR035940">
    <property type="entry name" value="CAP_sf"/>
</dbReference>
<evidence type="ECO:0000256" key="1">
    <source>
        <dbReference type="SAM" id="Phobius"/>
    </source>
</evidence>
<dbReference type="CDD" id="cd05380">
    <property type="entry name" value="CAP_euk"/>
    <property type="match status" value="1"/>
</dbReference>
<evidence type="ECO:0000313" key="4">
    <source>
        <dbReference type="Proteomes" id="UP000054047"/>
    </source>
</evidence>
<evidence type="ECO:0000259" key="2">
    <source>
        <dbReference type="SMART" id="SM00198"/>
    </source>
</evidence>
<sequence>MLPGTMGQALLLNFEFIKSNIGSHDTRNTVLAVAVFFAFTAVFVAGTASPPPGCTQFLNLIGIVLEAAGFLTSTKYQCWNLAQENDIRREYPVEVNSLREKIANGTAECKNGKCPQGKNIYRLYWDCILENYAQVAADECAEPKTVPSDLSFTYGKLEVTTCNPMPLFKKQVKDWWNETKTVGLDANAAYKPELKNFAVLANGLASRIGCAQRNCDGFLHMAGALAGSGFPSELPSMTLLH</sequence>
<keyword evidence="1" id="KW-1133">Transmembrane helix</keyword>
<dbReference type="Proteomes" id="UP000054047">
    <property type="component" value="Unassembled WGS sequence"/>
</dbReference>
<dbReference type="EMBL" id="KN743693">
    <property type="protein sequence ID" value="KIH52423.1"/>
    <property type="molecule type" value="Genomic_DNA"/>
</dbReference>
<reference evidence="3 4" key="1">
    <citation type="submission" date="2013-12" db="EMBL/GenBank/DDBJ databases">
        <title>Draft genome of the parsitic nematode Ancylostoma duodenale.</title>
        <authorList>
            <person name="Mitreva M."/>
        </authorList>
    </citation>
    <scope>NUCLEOTIDE SEQUENCE [LARGE SCALE GENOMIC DNA]</scope>
    <source>
        <strain evidence="3 4">Zhejiang</strain>
    </source>
</reference>
<keyword evidence="1" id="KW-0472">Membrane</keyword>
<accession>A0A0C2C7Z8</accession>
<dbReference type="SUPFAM" id="SSF55797">
    <property type="entry name" value="PR-1-like"/>
    <property type="match status" value="1"/>
</dbReference>
<dbReference type="InterPro" id="IPR014044">
    <property type="entry name" value="CAP_dom"/>
</dbReference>
<feature type="domain" description="SCP" evidence="2">
    <location>
        <begin position="86"/>
        <end position="227"/>
    </location>
</feature>
<protein>
    <submittedName>
        <fullName evidence="3">SCP-like protein</fullName>
    </submittedName>
</protein>
<keyword evidence="4" id="KW-1185">Reference proteome</keyword>
<dbReference type="SMART" id="SM00198">
    <property type="entry name" value="SCP"/>
    <property type="match status" value="1"/>
</dbReference>
<proteinExistence type="predicted"/>
<keyword evidence="1" id="KW-0812">Transmembrane</keyword>
<feature type="transmembrane region" description="Helical" evidence="1">
    <location>
        <begin position="28"/>
        <end position="48"/>
    </location>
</feature>
<gene>
    <name evidence="3" type="ORF">ANCDUO_17476</name>
</gene>
<name>A0A0C2C7Z8_9BILA</name>
<organism evidence="3 4">
    <name type="scientific">Ancylostoma duodenale</name>
    <dbReference type="NCBI Taxonomy" id="51022"/>
    <lineage>
        <taxon>Eukaryota</taxon>
        <taxon>Metazoa</taxon>
        <taxon>Ecdysozoa</taxon>
        <taxon>Nematoda</taxon>
        <taxon>Chromadorea</taxon>
        <taxon>Rhabditida</taxon>
        <taxon>Rhabditina</taxon>
        <taxon>Rhabditomorpha</taxon>
        <taxon>Strongyloidea</taxon>
        <taxon>Ancylostomatidae</taxon>
        <taxon>Ancylostomatinae</taxon>
        <taxon>Ancylostoma</taxon>
    </lineage>
</organism>
<dbReference type="AlphaFoldDB" id="A0A0C2C7Z8"/>
<evidence type="ECO:0000313" key="3">
    <source>
        <dbReference type="EMBL" id="KIH52423.1"/>
    </source>
</evidence>
<dbReference type="Gene3D" id="3.40.33.10">
    <property type="entry name" value="CAP"/>
    <property type="match status" value="1"/>
</dbReference>